<gene>
    <name evidence="2" type="ORF">SAMN05216259_101646</name>
</gene>
<dbReference type="EMBL" id="FNIE01000001">
    <property type="protein sequence ID" value="SDM83673.1"/>
    <property type="molecule type" value="Genomic_DNA"/>
</dbReference>
<sequence>MVFRDPRLLGDDYALGEVQDGLGSLFLVLDSVTDEAVGKTRDGRDTPSERRAVCPVAAPWVTDRSGREQSESRPAAG</sequence>
<proteinExistence type="predicted"/>
<accession>A0A1G9WHC7</accession>
<dbReference type="AlphaFoldDB" id="A0A1G9WHC7"/>
<dbReference type="STRING" id="310781.SAMN05216259_101646"/>
<name>A0A1G9WHC7_9ACTN</name>
<feature type="region of interest" description="Disordered" evidence="1">
    <location>
        <begin position="37"/>
        <end position="77"/>
    </location>
</feature>
<organism evidence="2 3">
    <name type="scientific">Actinacidiphila guanduensis</name>
    <dbReference type="NCBI Taxonomy" id="310781"/>
    <lineage>
        <taxon>Bacteria</taxon>
        <taxon>Bacillati</taxon>
        <taxon>Actinomycetota</taxon>
        <taxon>Actinomycetes</taxon>
        <taxon>Kitasatosporales</taxon>
        <taxon>Streptomycetaceae</taxon>
        <taxon>Actinacidiphila</taxon>
    </lineage>
</organism>
<keyword evidence="3" id="KW-1185">Reference proteome</keyword>
<reference evidence="2 3" key="1">
    <citation type="submission" date="2016-10" db="EMBL/GenBank/DDBJ databases">
        <authorList>
            <person name="de Groot N.N."/>
        </authorList>
    </citation>
    <scope>NUCLEOTIDE SEQUENCE [LARGE SCALE GENOMIC DNA]</scope>
    <source>
        <strain evidence="2 3">CGMCC 4.2022</strain>
    </source>
</reference>
<evidence type="ECO:0000313" key="2">
    <source>
        <dbReference type="EMBL" id="SDM83673.1"/>
    </source>
</evidence>
<evidence type="ECO:0000313" key="3">
    <source>
        <dbReference type="Proteomes" id="UP000199341"/>
    </source>
</evidence>
<evidence type="ECO:0000256" key="1">
    <source>
        <dbReference type="SAM" id="MobiDB-lite"/>
    </source>
</evidence>
<feature type="compositionally biased region" description="Basic and acidic residues" evidence="1">
    <location>
        <begin position="37"/>
        <end position="52"/>
    </location>
</feature>
<dbReference type="Proteomes" id="UP000199341">
    <property type="component" value="Unassembled WGS sequence"/>
</dbReference>
<protein>
    <submittedName>
        <fullName evidence="2">Uncharacterized protein</fullName>
    </submittedName>
</protein>